<dbReference type="AlphaFoldDB" id="A0A949TX80"/>
<feature type="transmembrane region" description="Helical" evidence="1">
    <location>
        <begin position="12"/>
        <end position="34"/>
    </location>
</feature>
<dbReference type="Proteomes" id="UP000694308">
    <property type="component" value="Unassembled WGS sequence"/>
</dbReference>
<evidence type="ECO:0000256" key="1">
    <source>
        <dbReference type="SAM" id="Phobius"/>
    </source>
</evidence>
<dbReference type="InterPro" id="IPR003343">
    <property type="entry name" value="Big_2"/>
</dbReference>
<evidence type="ECO:0000259" key="2">
    <source>
        <dbReference type="SMART" id="SM00635"/>
    </source>
</evidence>
<reference evidence="3" key="1">
    <citation type="submission" date="2020-12" db="EMBL/GenBank/DDBJ databases">
        <title>Clostridium thailandense sp. nov., a novel acetogenic bacterium isolated from peat land soil in Thailand.</title>
        <authorList>
            <person name="Chaikitkaew S."/>
            <person name="Birkeland N.K."/>
        </authorList>
    </citation>
    <scope>NUCLEOTIDE SEQUENCE</scope>
    <source>
        <strain evidence="3">PL3</strain>
    </source>
</reference>
<feature type="domain" description="BIG2" evidence="2">
    <location>
        <begin position="838"/>
        <end position="916"/>
    </location>
</feature>
<keyword evidence="1" id="KW-0472">Membrane</keyword>
<dbReference type="EMBL" id="JAEEGC010000116">
    <property type="protein sequence ID" value="MBV7275201.1"/>
    <property type="molecule type" value="Genomic_DNA"/>
</dbReference>
<dbReference type="RefSeq" id="WP_218322257.1">
    <property type="nucleotide sequence ID" value="NZ_JAEEGC010000116.1"/>
</dbReference>
<keyword evidence="1" id="KW-0812">Transmembrane</keyword>
<evidence type="ECO:0000313" key="4">
    <source>
        <dbReference type="Proteomes" id="UP000694308"/>
    </source>
</evidence>
<dbReference type="Pfam" id="PF02368">
    <property type="entry name" value="Big_2"/>
    <property type="match status" value="1"/>
</dbReference>
<protein>
    <submittedName>
        <fullName evidence="3">Ig-like domain-containing protein</fullName>
    </submittedName>
</protein>
<sequence>MKEIKKFFYTRIFNIFLISSLIFTNLLLAVPVLADASLLQTDESGQYMINTVEDLNNFRKAVNTDTFEGKTAVLTKDIDVGDFKLEQTTGTFQGTFNGQGHKISGFNDVYSGLFCDIGSSAIVANLHLNMNVVGAIGTSSSYVSDSLLYGSIANTSSKGKINFCSVDGNITSTSTSISIGGVVGYVKSSSSLGALVENCYSRADIDVPNTETARVGGVTYYSIYAKAINNCYVSGNLQGNLVYPIARNNPTTAPYSTSYYNGEKIQPTTTPQAGISKTEAEMKQQSTYSNWDFSTVWNIAENVNDGYPYLRADQAVQSAVTMPVDVNINIADKTVNADGTVDLTASYTTSLTCSDQDSITANNVQVTLPGTINFPGFTGSNVTMQYIPVVNGTPVDLTSDVLKSNLKLTYADNQKYKFEIGNVTFNSPNFNGNGITTVSDTEKADQITNAKKAENTLYSSLAAKLGIDKVSDFSWSGDGVPVGGTEGSIAFSDADWGVFSAARSGYTGIPSGFYDDWFKSIQTGLQNMKAAGITVQDVKKTEWEKLVLAITSIGYDPRDIEAYDLIDIISNENFKSNQTFAEQYAVLALNSYNYAVPSTGNRINKEAWIHQWAKDALGTTGADGSTITGNSVSDMWIMKFQPIAAYYDPNAKEGDKYYDVKQAMEHVFDQCSNSQTYKGSFWGGMPGDYNNPWTNAQVYMTLGMAKRDIFDSKYIKNGNTMIDAALEKFDVGSGSTQYNNSTYDPSQICRGIDSFIRAYGGKNSIFDCTDVTDSTVPVNNAILALPDSITAANKTEVEAANTLYNALSDVKKTSIKQSTKDKLTAALANMSNPGGNTSVTGISLDQTSVNIKPGGTAQLTATIAPDNASNKNITWTSSDTSIATVDGDGKITAAAEGTATIKAVPVDNTNINAQCNVIVSNDTTPKPIIITNLAPNTSFNLGDDAKISVKAENNSGSDQAVSLILALYDNNDKFVNYVSGSQTIKNGDSSILTDMMKLPEQGLYKLKAFVWDSLENMNPLSDTIEIPIGSK</sequence>
<evidence type="ECO:0000313" key="3">
    <source>
        <dbReference type="EMBL" id="MBV7275201.1"/>
    </source>
</evidence>
<keyword evidence="1" id="KW-1133">Transmembrane helix</keyword>
<keyword evidence="4" id="KW-1185">Reference proteome</keyword>
<organism evidence="3 4">
    <name type="scientific">Clostridium thailandense</name>
    <dbReference type="NCBI Taxonomy" id="2794346"/>
    <lineage>
        <taxon>Bacteria</taxon>
        <taxon>Bacillati</taxon>
        <taxon>Bacillota</taxon>
        <taxon>Clostridia</taxon>
        <taxon>Eubacteriales</taxon>
        <taxon>Clostridiaceae</taxon>
        <taxon>Clostridium</taxon>
    </lineage>
</organism>
<dbReference type="SMART" id="SM00635">
    <property type="entry name" value="BID_2"/>
    <property type="match status" value="1"/>
</dbReference>
<gene>
    <name evidence="3" type="ORF">I6U48_20075</name>
</gene>
<proteinExistence type="predicted"/>
<accession>A0A949TX80</accession>
<name>A0A949TX80_9CLOT</name>
<comment type="caution">
    <text evidence="3">The sequence shown here is derived from an EMBL/GenBank/DDBJ whole genome shotgun (WGS) entry which is preliminary data.</text>
</comment>